<reference evidence="2" key="1">
    <citation type="journal article" date="2023" name="Mol. Phylogenet. Evol.">
        <title>Genome-scale phylogeny and comparative genomics of the fungal order Sordariales.</title>
        <authorList>
            <person name="Hensen N."/>
            <person name="Bonometti L."/>
            <person name="Westerberg I."/>
            <person name="Brannstrom I.O."/>
            <person name="Guillou S."/>
            <person name="Cros-Aarteil S."/>
            <person name="Calhoun S."/>
            <person name="Haridas S."/>
            <person name="Kuo A."/>
            <person name="Mondo S."/>
            <person name="Pangilinan J."/>
            <person name="Riley R."/>
            <person name="LaButti K."/>
            <person name="Andreopoulos B."/>
            <person name="Lipzen A."/>
            <person name="Chen C."/>
            <person name="Yan M."/>
            <person name="Daum C."/>
            <person name="Ng V."/>
            <person name="Clum A."/>
            <person name="Steindorff A."/>
            <person name="Ohm R.A."/>
            <person name="Martin F."/>
            <person name="Silar P."/>
            <person name="Natvig D.O."/>
            <person name="Lalanne C."/>
            <person name="Gautier V."/>
            <person name="Ament-Velasquez S.L."/>
            <person name="Kruys A."/>
            <person name="Hutchinson M.I."/>
            <person name="Powell A.J."/>
            <person name="Barry K."/>
            <person name="Miller A.N."/>
            <person name="Grigoriev I.V."/>
            <person name="Debuchy R."/>
            <person name="Gladieux P."/>
            <person name="Hiltunen Thoren M."/>
            <person name="Johannesson H."/>
        </authorList>
    </citation>
    <scope>NUCLEOTIDE SEQUENCE</scope>
    <source>
        <strain evidence="2">CBS 958.72</strain>
    </source>
</reference>
<feature type="compositionally biased region" description="Low complexity" evidence="1">
    <location>
        <begin position="131"/>
        <end position="141"/>
    </location>
</feature>
<accession>A0AAE0N7N0</accession>
<organism evidence="2 3">
    <name type="scientific">Lasiosphaeria ovina</name>
    <dbReference type="NCBI Taxonomy" id="92902"/>
    <lineage>
        <taxon>Eukaryota</taxon>
        <taxon>Fungi</taxon>
        <taxon>Dikarya</taxon>
        <taxon>Ascomycota</taxon>
        <taxon>Pezizomycotina</taxon>
        <taxon>Sordariomycetes</taxon>
        <taxon>Sordariomycetidae</taxon>
        <taxon>Sordariales</taxon>
        <taxon>Lasiosphaeriaceae</taxon>
        <taxon>Lasiosphaeria</taxon>
    </lineage>
</organism>
<sequence length="196" mass="21710">PPPPPPEPPASTPPPTSTTTAVDKWHGTPPLVHYASLVAAVLAPVGLLLPGRGRGALSVQNAVLGAGAFWSLNQVAYDYSGKSIYARSNERWASVLNAHALPEKARANRELMERERERRRHLAGSGASKGEQLVQVPQQQEQVKESGHNTKEEHERKKLLPEWKRQRLEEEREALKEGGKGISGMITDQIWEVWNQ</sequence>
<feature type="region of interest" description="Disordered" evidence="1">
    <location>
        <begin position="1"/>
        <end position="21"/>
    </location>
</feature>
<feature type="compositionally biased region" description="Basic and acidic residues" evidence="1">
    <location>
        <begin position="142"/>
        <end position="164"/>
    </location>
</feature>
<dbReference type="AlphaFoldDB" id="A0AAE0N7N0"/>
<gene>
    <name evidence="2" type="ORF">B0T24DRAFT_503059</name>
</gene>
<evidence type="ECO:0000256" key="1">
    <source>
        <dbReference type="SAM" id="MobiDB-lite"/>
    </source>
</evidence>
<evidence type="ECO:0000313" key="2">
    <source>
        <dbReference type="EMBL" id="KAK3373751.1"/>
    </source>
</evidence>
<feature type="non-terminal residue" evidence="2">
    <location>
        <position position="1"/>
    </location>
</feature>
<reference evidence="2" key="2">
    <citation type="submission" date="2023-06" db="EMBL/GenBank/DDBJ databases">
        <authorList>
            <consortium name="Lawrence Berkeley National Laboratory"/>
            <person name="Haridas S."/>
            <person name="Hensen N."/>
            <person name="Bonometti L."/>
            <person name="Westerberg I."/>
            <person name="Brannstrom I.O."/>
            <person name="Guillou S."/>
            <person name="Cros-Aarteil S."/>
            <person name="Calhoun S."/>
            <person name="Kuo A."/>
            <person name="Mondo S."/>
            <person name="Pangilinan J."/>
            <person name="Riley R."/>
            <person name="Labutti K."/>
            <person name="Andreopoulos B."/>
            <person name="Lipzen A."/>
            <person name="Chen C."/>
            <person name="Yanf M."/>
            <person name="Daum C."/>
            <person name="Ng V."/>
            <person name="Clum A."/>
            <person name="Steindorff A."/>
            <person name="Ohm R."/>
            <person name="Martin F."/>
            <person name="Silar P."/>
            <person name="Natvig D."/>
            <person name="Lalanne C."/>
            <person name="Gautier V."/>
            <person name="Ament-Velasquez S.L."/>
            <person name="Kruys A."/>
            <person name="Hutchinson M.I."/>
            <person name="Powell A.J."/>
            <person name="Barry K."/>
            <person name="Miller A.N."/>
            <person name="Grigoriev I.V."/>
            <person name="Debuchy R."/>
            <person name="Gladieux P."/>
            <person name="Thoren M.H."/>
            <person name="Johannesson H."/>
        </authorList>
    </citation>
    <scope>NUCLEOTIDE SEQUENCE</scope>
    <source>
        <strain evidence="2">CBS 958.72</strain>
    </source>
</reference>
<protein>
    <submittedName>
        <fullName evidence="2">Uncharacterized protein</fullName>
    </submittedName>
</protein>
<dbReference type="Proteomes" id="UP001287356">
    <property type="component" value="Unassembled WGS sequence"/>
</dbReference>
<comment type="caution">
    <text evidence="2">The sequence shown here is derived from an EMBL/GenBank/DDBJ whole genome shotgun (WGS) entry which is preliminary data.</text>
</comment>
<evidence type="ECO:0000313" key="3">
    <source>
        <dbReference type="Proteomes" id="UP001287356"/>
    </source>
</evidence>
<feature type="region of interest" description="Disordered" evidence="1">
    <location>
        <begin position="111"/>
        <end position="164"/>
    </location>
</feature>
<feature type="compositionally biased region" description="Pro residues" evidence="1">
    <location>
        <begin position="1"/>
        <end position="16"/>
    </location>
</feature>
<proteinExistence type="predicted"/>
<feature type="non-terminal residue" evidence="2">
    <location>
        <position position="196"/>
    </location>
</feature>
<keyword evidence="3" id="KW-1185">Reference proteome</keyword>
<name>A0AAE0N7N0_9PEZI</name>
<dbReference type="EMBL" id="JAULSN010000004">
    <property type="protein sequence ID" value="KAK3373751.1"/>
    <property type="molecule type" value="Genomic_DNA"/>
</dbReference>